<feature type="transmembrane region" description="Helical" evidence="1">
    <location>
        <begin position="73"/>
        <end position="95"/>
    </location>
</feature>
<evidence type="ECO:0000313" key="2">
    <source>
        <dbReference type="EMBL" id="MCI8212552.1"/>
    </source>
</evidence>
<feature type="transmembrane region" description="Helical" evidence="1">
    <location>
        <begin position="259"/>
        <end position="277"/>
    </location>
</feature>
<comment type="caution">
    <text evidence="2">The sequence shown here is derived from an EMBL/GenBank/DDBJ whole genome shotgun (WGS) entry which is preliminary data.</text>
</comment>
<accession>A0ABS9ZSP5</accession>
<protein>
    <recommendedName>
        <fullName evidence="4">DUF2723 domain-containing protein</fullName>
    </recommendedName>
</protein>
<feature type="transmembrane region" description="Helical" evidence="1">
    <location>
        <begin position="308"/>
        <end position="328"/>
    </location>
</feature>
<keyword evidence="1" id="KW-1133">Transmembrane helix</keyword>
<keyword evidence="1" id="KW-0812">Transmembrane</keyword>
<dbReference type="Proteomes" id="UP001320513">
    <property type="component" value="Unassembled WGS sequence"/>
</dbReference>
<sequence>MVQGSHRHSSNAVALLLLCAAIVTSFMASSGPIQWMDNGVFLAEASQGHYFSQSLGPLDHPLYQFINTLVFDLFGPLVLSLLNSILLLPLAWIIYSLAMNVGTSQRQALLAAAATILAHGVFWVSTKAEVYILNSLFVLLAYQVHLDQKPRFGEVGKLLIIGLLTGLGAAIHQLTFVVLLPLYLQLLYENKLRTLLTIPGFALGFSVAFPAIAHDLQSGMSLIDIAHRYLTGSSLQAETPNWEGSLLRFDDMWHEKNSVFILLLSLIGPQVLGLVLFPKDNRLRLLWCAAALNFVFAVSYNVTDRFTFFLPGVALLCILGVISLGRLLPPSRSGQSLLNLSVLSSPVAILLVYSLYAAGVIRLPVHSESLPFRDDIHYFMAPYLPDRSAEQFVRVYEKTAPPGSLIIADWTPMGALRSAQASGALPGRTLEMCEEVNDIKVFLTGPGAFLTRTSYCAMISERFVLENAVVGYALQSR</sequence>
<evidence type="ECO:0008006" key="4">
    <source>
        <dbReference type="Google" id="ProtNLM"/>
    </source>
</evidence>
<evidence type="ECO:0000313" key="3">
    <source>
        <dbReference type="Proteomes" id="UP001320513"/>
    </source>
</evidence>
<dbReference type="RefSeq" id="WP_243248645.1">
    <property type="nucleotide sequence ID" value="NZ_LOHG01000023.1"/>
</dbReference>
<proteinExistence type="predicted"/>
<feature type="transmembrane region" description="Helical" evidence="1">
    <location>
        <begin position="158"/>
        <end position="184"/>
    </location>
</feature>
<reference evidence="2 3" key="1">
    <citation type="submission" date="2015-12" db="EMBL/GenBank/DDBJ databases">
        <title>Phylogenomics in the description of a new species in the Pseudomonas syringae group.</title>
        <authorList>
            <person name="Busquets A."/>
            <person name="Gomila M."/>
            <person name="Beiki F."/>
            <person name="Rahimian H."/>
            <person name="Mulet M."/>
            <person name="Sanchez D."/>
            <person name="Garcia-Valdes E."/>
            <person name="Lalucat J."/>
        </authorList>
    </citation>
    <scope>NUCLEOTIDE SEQUENCE [LARGE SCALE GENOMIC DNA]</scope>
    <source>
        <strain evidence="2 3">S25</strain>
    </source>
</reference>
<evidence type="ECO:0000256" key="1">
    <source>
        <dbReference type="SAM" id="Phobius"/>
    </source>
</evidence>
<name>A0ABS9ZSP5_9PSED</name>
<feature type="transmembrane region" description="Helical" evidence="1">
    <location>
        <begin position="107"/>
        <end position="124"/>
    </location>
</feature>
<keyword evidence="1" id="KW-0472">Membrane</keyword>
<gene>
    <name evidence="2" type="ORF">AUC61_23760</name>
</gene>
<dbReference type="EMBL" id="LOHG01000023">
    <property type="protein sequence ID" value="MCI8212552.1"/>
    <property type="molecule type" value="Genomic_DNA"/>
</dbReference>
<feature type="transmembrane region" description="Helical" evidence="1">
    <location>
        <begin position="340"/>
        <end position="361"/>
    </location>
</feature>
<feature type="transmembrane region" description="Helical" evidence="1">
    <location>
        <begin position="284"/>
        <end position="302"/>
    </location>
</feature>
<organism evidence="2 3">
    <name type="scientific">Pseudomonas maioricensis</name>
    <dbReference type="NCBI Taxonomy" id="1766623"/>
    <lineage>
        <taxon>Bacteria</taxon>
        <taxon>Pseudomonadati</taxon>
        <taxon>Pseudomonadota</taxon>
        <taxon>Gammaproteobacteria</taxon>
        <taxon>Pseudomonadales</taxon>
        <taxon>Pseudomonadaceae</taxon>
        <taxon>Pseudomonas</taxon>
    </lineage>
</organism>
<keyword evidence="3" id="KW-1185">Reference proteome</keyword>